<reference evidence="1 2" key="1">
    <citation type="submission" date="2020-10" db="EMBL/GenBank/DDBJ databases">
        <title>Pygocentrus nattereri (red-bellied piranha) genome, fPygNat1, primary haplotype.</title>
        <authorList>
            <person name="Myers G."/>
            <person name="Meyer A."/>
            <person name="Karagic N."/>
            <person name="Pippel M."/>
            <person name="Winkler S."/>
            <person name="Tracey A."/>
            <person name="Wood J."/>
            <person name="Formenti G."/>
            <person name="Howe K."/>
            <person name="Fedrigo O."/>
            <person name="Jarvis E.D."/>
        </authorList>
    </citation>
    <scope>NUCLEOTIDE SEQUENCE [LARGE SCALE GENOMIC DNA]</scope>
</reference>
<keyword evidence="2" id="KW-1185">Reference proteome</keyword>
<dbReference type="AlphaFoldDB" id="A0AAR2LN35"/>
<protein>
    <submittedName>
        <fullName evidence="1">Uncharacterized protein</fullName>
    </submittedName>
</protein>
<evidence type="ECO:0000313" key="1">
    <source>
        <dbReference type="Ensembl" id="ENSPNAP00000076082.1"/>
    </source>
</evidence>
<reference evidence="1" key="3">
    <citation type="submission" date="2025-09" db="UniProtKB">
        <authorList>
            <consortium name="Ensembl"/>
        </authorList>
    </citation>
    <scope>IDENTIFICATION</scope>
</reference>
<sequence>MQNILSEMSEKGTIREACESSLINFFQDFLQEIETAGGEYEVQPGADVSSLTVPFVMQWLAGQAHKPLLASELQEFKITLKFDHECTLRMPEHKICFPVVSACAKTITFPTAHMTNYDAFTFTFMAFSRRSYPERLTKVLVITSEYLMLIKVDIILKSFALNCYLKLSMH</sequence>
<name>A0AAR2LN35_PYGNA</name>
<dbReference type="GeneTree" id="ENSGT00970000193647"/>
<proteinExistence type="predicted"/>
<organism evidence="1 2">
    <name type="scientific">Pygocentrus nattereri</name>
    <name type="common">Red-bellied piranha</name>
    <dbReference type="NCBI Taxonomy" id="42514"/>
    <lineage>
        <taxon>Eukaryota</taxon>
        <taxon>Metazoa</taxon>
        <taxon>Chordata</taxon>
        <taxon>Craniata</taxon>
        <taxon>Vertebrata</taxon>
        <taxon>Euteleostomi</taxon>
        <taxon>Actinopterygii</taxon>
        <taxon>Neopterygii</taxon>
        <taxon>Teleostei</taxon>
        <taxon>Ostariophysi</taxon>
        <taxon>Characiformes</taxon>
        <taxon>Characoidei</taxon>
        <taxon>Pygocentrus</taxon>
    </lineage>
</organism>
<evidence type="ECO:0000313" key="2">
    <source>
        <dbReference type="Proteomes" id="UP001501920"/>
    </source>
</evidence>
<dbReference type="Ensembl" id="ENSPNAT00000069438.1">
    <property type="protein sequence ID" value="ENSPNAP00000076082.1"/>
    <property type="gene ID" value="ENSPNAG00000036978.1"/>
</dbReference>
<accession>A0AAR2LN35</accession>
<reference evidence="1" key="2">
    <citation type="submission" date="2025-08" db="UniProtKB">
        <authorList>
            <consortium name="Ensembl"/>
        </authorList>
    </citation>
    <scope>IDENTIFICATION</scope>
</reference>
<dbReference type="Proteomes" id="UP001501920">
    <property type="component" value="Chromosome 12"/>
</dbReference>